<evidence type="ECO:0000256" key="1">
    <source>
        <dbReference type="ARBA" id="ARBA00004651"/>
    </source>
</evidence>
<evidence type="ECO:0000259" key="7">
    <source>
        <dbReference type="Pfam" id="PF12696"/>
    </source>
</evidence>
<evidence type="ECO:0000313" key="8">
    <source>
        <dbReference type="EMBL" id="RGD55422.1"/>
    </source>
</evidence>
<feature type="compositionally biased region" description="Low complexity" evidence="6">
    <location>
        <begin position="1"/>
        <end position="15"/>
    </location>
</feature>
<organism evidence="8 9">
    <name type="scientific">Kitasatospora xanthocidica</name>
    <dbReference type="NCBI Taxonomy" id="83382"/>
    <lineage>
        <taxon>Bacteria</taxon>
        <taxon>Bacillati</taxon>
        <taxon>Actinomycetota</taxon>
        <taxon>Actinomycetes</taxon>
        <taxon>Kitasatosporales</taxon>
        <taxon>Streptomycetaceae</taxon>
        <taxon>Kitasatospora</taxon>
    </lineage>
</organism>
<evidence type="ECO:0000256" key="4">
    <source>
        <dbReference type="ARBA" id="ARBA00022989"/>
    </source>
</evidence>
<dbReference type="Proteomes" id="UP000263377">
    <property type="component" value="Unassembled WGS sequence"/>
</dbReference>
<dbReference type="EMBL" id="QVIG01000004">
    <property type="protein sequence ID" value="RGD55422.1"/>
    <property type="molecule type" value="Genomic_DNA"/>
</dbReference>
<feature type="compositionally biased region" description="Low complexity" evidence="6">
    <location>
        <begin position="644"/>
        <end position="666"/>
    </location>
</feature>
<keyword evidence="2" id="KW-1003">Cell membrane</keyword>
<evidence type="ECO:0000256" key="2">
    <source>
        <dbReference type="ARBA" id="ARBA00022475"/>
    </source>
</evidence>
<dbReference type="PANTHER" id="PTHR37937">
    <property type="entry name" value="CONJUGATIVE TRANSFER: DNA TRANSPORT"/>
    <property type="match status" value="1"/>
</dbReference>
<evidence type="ECO:0000256" key="3">
    <source>
        <dbReference type="ARBA" id="ARBA00022692"/>
    </source>
</evidence>
<dbReference type="Pfam" id="PF12696">
    <property type="entry name" value="TraG-D_C"/>
    <property type="match status" value="1"/>
</dbReference>
<name>A0A372ZIT7_9ACTN</name>
<dbReference type="PANTHER" id="PTHR37937:SF1">
    <property type="entry name" value="CONJUGATIVE TRANSFER: DNA TRANSPORT"/>
    <property type="match status" value="1"/>
</dbReference>
<feature type="region of interest" description="Disordered" evidence="6">
    <location>
        <begin position="1"/>
        <end position="58"/>
    </location>
</feature>
<reference evidence="8 9" key="1">
    <citation type="submission" date="2018-08" db="EMBL/GenBank/DDBJ databases">
        <title>Diversity &amp; Physiological Properties of Lignin-Decomposing Actinobacteria from Soil.</title>
        <authorList>
            <person name="Roh S.G."/>
            <person name="Kim S.B."/>
        </authorList>
    </citation>
    <scope>NUCLEOTIDE SEQUENCE [LARGE SCALE GENOMIC DNA]</scope>
    <source>
        <strain evidence="8 9">MMS17-GH009</strain>
    </source>
</reference>
<feature type="domain" description="TraD/TraG TraM recognition site" evidence="7">
    <location>
        <begin position="460"/>
        <end position="577"/>
    </location>
</feature>
<dbReference type="InterPro" id="IPR032689">
    <property type="entry name" value="TraG-D_C"/>
</dbReference>
<sequence>MDPITSSTSPGSTPGRRWYRRPRGLAIERNPLMNQFDNQATDRRDNPDTRLGGEATPPRRWAAYAAAGLPLATGAAPTADPANPTSLNTTSAGDMLSNIGHVLWDVAGHLPGGHLGAGGLAVAAAGAGYLKMRLDRPVDRNTRAGFADKDEIREHFSGQQLLERADVLRPDLVAARGRRNLVPTDLGKLIGKDVIHRREIYSSIEDMTLVFAPPRTGKSALLGGHVVDAPGSSVIASTRGDLYRHTVDVRRRRGPVEVFNPDVAGVPGTLIWNLVKGCTDPVVAFRRAGYLLSGQSVGAVEDSSFWDNQSYRVLRSLLMAAAVGERDLMQVRGWVTNMNPKTREPHRLLESFEHCPPGWANDLLQVIEAPERTRESILLTLISSLECLALPAVARIVTPVKGMHEFDPRLFLQAGGSLYLMGRHRSKGSVAPLFTALVGELYETGKEMAANSPHDRIDPPLDMILDEAAVTCPLPLHNWGADAGGSNIPITMSVQSPSQLYERWGQRGGETIWQLSNKLVFGGLSVPRDLQDLSDLCGEREKEVTTTSTNAKGEVTKSVSVIEVPVMKKDKIRRLPKFHGLYIHRNAAPVVVKIVPVWKRDDVRAVAKEIRKNERNQAKLAKQAEKLGIELQTSPHPPMPAYKPVVPKQPQQQPGQQPAVPLRKAV</sequence>
<dbReference type="InterPro" id="IPR051539">
    <property type="entry name" value="T4SS-coupling_protein"/>
</dbReference>
<keyword evidence="9" id="KW-1185">Reference proteome</keyword>
<protein>
    <recommendedName>
        <fullName evidence="7">TraD/TraG TraM recognition site domain-containing protein</fullName>
    </recommendedName>
</protein>
<dbReference type="GO" id="GO:0005886">
    <property type="term" value="C:plasma membrane"/>
    <property type="evidence" value="ECO:0007669"/>
    <property type="project" value="UniProtKB-SubCell"/>
</dbReference>
<dbReference type="Gene3D" id="3.40.50.300">
    <property type="entry name" value="P-loop containing nucleotide triphosphate hydrolases"/>
    <property type="match status" value="1"/>
</dbReference>
<keyword evidence="5" id="KW-0472">Membrane</keyword>
<comment type="caution">
    <text evidence="8">The sequence shown here is derived from an EMBL/GenBank/DDBJ whole genome shotgun (WGS) entry which is preliminary data.</text>
</comment>
<feature type="region of interest" description="Disordered" evidence="6">
    <location>
        <begin position="629"/>
        <end position="666"/>
    </location>
</feature>
<comment type="subcellular location">
    <subcellularLocation>
        <location evidence="1">Cell membrane</location>
        <topology evidence="1">Multi-pass membrane protein</topology>
    </subcellularLocation>
</comment>
<keyword evidence="3" id="KW-0812">Transmembrane</keyword>
<evidence type="ECO:0000256" key="6">
    <source>
        <dbReference type="SAM" id="MobiDB-lite"/>
    </source>
</evidence>
<dbReference type="SUPFAM" id="SSF52540">
    <property type="entry name" value="P-loop containing nucleoside triphosphate hydrolases"/>
    <property type="match status" value="1"/>
</dbReference>
<gene>
    <name evidence="8" type="ORF">DR950_41915</name>
</gene>
<dbReference type="InterPro" id="IPR027417">
    <property type="entry name" value="P-loop_NTPase"/>
</dbReference>
<keyword evidence="4" id="KW-1133">Transmembrane helix</keyword>
<accession>A0A372ZIT7</accession>
<dbReference type="AlphaFoldDB" id="A0A372ZIT7"/>
<evidence type="ECO:0000313" key="9">
    <source>
        <dbReference type="Proteomes" id="UP000263377"/>
    </source>
</evidence>
<proteinExistence type="predicted"/>
<dbReference type="CDD" id="cd01127">
    <property type="entry name" value="TrwB_TraG_TraD_VirD4"/>
    <property type="match status" value="1"/>
</dbReference>
<evidence type="ECO:0000256" key="5">
    <source>
        <dbReference type="ARBA" id="ARBA00023136"/>
    </source>
</evidence>